<evidence type="ECO:0000313" key="3">
    <source>
        <dbReference type="Proteomes" id="UP000288024"/>
    </source>
</evidence>
<feature type="compositionally biased region" description="Basic and acidic residues" evidence="1">
    <location>
        <begin position="134"/>
        <end position="155"/>
    </location>
</feature>
<evidence type="ECO:0000313" key="2">
    <source>
        <dbReference type="EMBL" id="RVT59540.1"/>
    </source>
</evidence>
<feature type="region of interest" description="Disordered" evidence="1">
    <location>
        <begin position="103"/>
        <end position="158"/>
    </location>
</feature>
<dbReference type="InterPro" id="IPR027417">
    <property type="entry name" value="P-loop_NTPase"/>
</dbReference>
<organism evidence="2 3">
    <name type="scientific">Niallia taxi</name>
    <dbReference type="NCBI Taxonomy" id="2499688"/>
    <lineage>
        <taxon>Bacteria</taxon>
        <taxon>Bacillati</taxon>
        <taxon>Bacillota</taxon>
        <taxon>Bacilli</taxon>
        <taxon>Bacillales</taxon>
        <taxon>Bacillaceae</taxon>
        <taxon>Niallia</taxon>
    </lineage>
</organism>
<evidence type="ECO:0000256" key="1">
    <source>
        <dbReference type="SAM" id="MobiDB-lite"/>
    </source>
</evidence>
<dbReference type="Gene3D" id="3.40.50.300">
    <property type="entry name" value="P-loop containing nucleotide triphosphate hydrolases"/>
    <property type="match status" value="1"/>
</dbReference>
<dbReference type="Proteomes" id="UP000288024">
    <property type="component" value="Unassembled WGS sequence"/>
</dbReference>
<comment type="caution">
    <text evidence="2">The sequence shown here is derived from an EMBL/GenBank/DDBJ whole genome shotgun (WGS) entry which is preliminary data.</text>
</comment>
<sequence length="471" mass="54803">MKKIYTSINNADLFAGLDSPTFEINYVEEKKTIENMEEYDLVVLMISSDSILPALEPVDTDVFVLDENGLLKQIPTHIKVFPDMSALKKAILLWTLTNKSIKRSKEGSPKPKQTQNETAAVLQTDNKITGNKPLQKEEDPFNKENDKDKDKKSPTDDDIVMNEIEEVNSAPPILIEEDYPSKEMPAEYEEAKNKVNIMRNSYVFKGKAYPNNQTIGIWSPLSRIGVTTFIINYAIFLQANKIQTAVIEGIKGKYLQHIIERYEEKPSNYKSFMEVFHLEDKAILNMDISQIHWYYKGVLWLPIGDKDKDYIWNESFLNVYFQFFRYHDVVLVDLPNGEMQQETLASLQHMDELWIVIDNSMDILLWKSYIQSIQKDFNKPIKLLFNRKMPFSKPEEFAKELELPLVAALPDLTEEHYKNQFENHALIEHTAVFNKLLDPFRLITQELGVEIPPSRKLMMMNYLRKFIPLKG</sequence>
<reference evidence="2 3" key="1">
    <citation type="submission" date="2019-01" db="EMBL/GenBank/DDBJ databases">
        <title>Bacillus sp. M5HDSG1-1, whole genome shotgun sequence.</title>
        <authorList>
            <person name="Tuo L."/>
        </authorList>
    </citation>
    <scope>NUCLEOTIDE SEQUENCE [LARGE SCALE GENOMIC DNA]</scope>
    <source>
        <strain evidence="2 3">M5HDSG1-1</strain>
    </source>
</reference>
<proteinExistence type="predicted"/>
<keyword evidence="3" id="KW-1185">Reference proteome</keyword>
<dbReference type="GeneID" id="87619076"/>
<dbReference type="SUPFAM" id="SSF52540">
    <property type="entry name" value="P-loop containing nucleoside triphosphate hydrolases"/>
    <property type="match status" value="1"/>
</dbReference>
<feature type="compositionally biased region" description="Polar residues" evidence="1">
    <location>
        <begin position="111"/>
        <end position="129"/>
    </location>
</feature>
<name>A0A3S2TVN8_9BACI</name>
<gene>
    <name evidence="2" type="ORF">EM808_19805</name>
</gene>
<dbReference type="AlphaFoldDB" id="A0A3S2TVN8"/>
<accession>A0A3S2TVN8</accession>
<dbReference type="EMBL" id="RZTZ01000009">
    <property type="protein sequence ID" value="RVT59540.1"/>
    <property type="molecule type" value="Genomic_DNA"/>
</dbReference>
<dbReference type="RefSeq" id="WP_127739977.1">
    <property type="nucleotide sequence ID" value="NZ_CAJCKN010000005.1"/>
</dbReference>
<protein>
    <submittedName>
        <fullName evidence="2">Uncharacterized protein</fullName>
    </submittedName>
</protein>